<feature type="transmembrane region" description="Helical" evidence="1">
    <location>
        <begin position="7"/>
        <end position="26"/>
    </location>
</feature>
<protein>
    <submittedName>
        <fullName evidence="2">Uncharacterized protein</fullName>
    </submittedName>
</protein>
<dbReference type="Pfam" id="PF00106">
    <property type="entry name" value="adh_short"/>
    <property type="match status" value="1"/>
</dbReference>
<sequence>MAVLLKVAVFVGICTALVAVLVAWYTKENFDPETVRGKKVVICGASTGIGEELAYQYAKLGAQLLLVARREEALKKVVVRCGELGAQQANYVVADLSSLEAAKHLAAETNKLFDGPDVLILNHFMPFYEIWNQNSNLDNVPRYFAVNTISYINIATLLLPGLQKTNGSIVVVSSLVGVVPVPRTAPYCGNKHALHGFFDTLRQDLALQGTQRDLHNTVCPGLYRHKECS</sequence>
<dbReference type="PANTHER" id="PTHR44279">
    <property type="entry name" value="HYDROXYSTEROID (11-BETA) DEHYDROGENASE 1-LIKE B-RELATED"/>
    <property type="match status" value="1"/>
</dbReference>
<dbReference type="PANTHER" id="PTHR44279:SF2">
    <property type="entry name" value="HYDROXYSTEROID (11-BETA) DEHYDROGENASE 1-LIKE B-RELATED"/>
    <property type="match status" value="1"/>
</dbReference>
<keyword evidence="1" id="KW-1133">Transmembrane helix</keyword>
<keyword evidence="1" id="KW-0812">Transmembrane</keyword>
<accession>A0A9X0A2Z1</accession>
<dbReference type="EMBL" id="MU825403">
    <property type="protein sequence ID" value="KAJ7392063.1"/>
    <property type="molecule type" value="Genomic_DNA"/>
</dbReference>
<dbReference type="OrthoDB" id="1933717at2759"/>
<organism evidence="2 3">
    <name type="scientific">Desmophyllum pertusum</name>
    <dbReference type="NCBI Taxonomy" id="174260"/>
    <lineage>
        <taxon>Eukaryota</taxon>
        <taxon>Metazoa</taxon>
        <taxon>Cnidaria</taxon>
        <taxon>Anthozoa</taxon>
        <taxon>Hexacorallia</taxon>
        <taxon>Scleractinia</taxon>
        <taxon>Caryophylliina</taxon>
        <taxon>Caryophylliidae</taxon>
        <taxon>Desmophyllum</taxon>
    </lineage>
</organism>
<name>A0A9X0A2Z1_9CNID</name>
<evidence type="ECO:0000313" key="2">
    <source>
        <dbReference type="EMBL" id="KAJ7392063.1"/>
    </source>
</evidence>
<dbReference type="Proteomes" id="UP001163046">
    <property type="component" value="Unassembled WGS sequence"/>
</dbReference>
<dbReference type="InterPro" id="IPR051253">
    <property type="entry name" value="11-beta-HSD"/>
</dbReference>
<dbReference type="GO" id="GO:0016491">
    <property type="term" value="F:oxidoreductase activity"/>
    <property type="evidence" value="ECO:0007669"/>
    <property type="project" value="TreeGrafter"/>
</dbReference>
<dbReference type="PRINTS" id="PR00081">
    <property type="entry name" value="GDHRDH"/>
</dbReference>
<dbReference type="InterPro" id="IPR036291">
    <property type="entry name" value="NAD(P)-bd_dom_sf"/>
</dbReference>
<keyword evidence="3" id="KW-1185">Reference proteome</keyword>
<dbReference type="Gene3D" id="3.40.50.720">
    <property type="entry name" value="NAD(P)-binding Rossmann-like Domain"/>
    <property type="match status" value="1"/>
</dbReference>
<keyword evidence="1" id="KW-0472">Membrane</keyword>
<proteinExistence type="predicted"/>
<reference evidence="2" key="1">
    <citation type="submission" date="2023-01" db="EMBL/GenBank/DDBJ databases">
        <title>Genome assembly of the deep-sea coral Lophelia pertusa.</title>
        <authorList>
            <person name="Herrera S."/>
            <person name="Cordes E."/>
        </authorList>
    </citation>
    <scope>NUCLEOTIDE SEQUENCE</scope>
    <source>
        <strain evidence="2">USNM1676648</strain>
        <tissue evidence="2">Polyp</tissue>
    </source>
</reference>
<dbReference type="SUPFAM" id="SSF51735">
    <property type="entry name" value="NAD(P)-binding Rossmann-fold domains"/>
    <property type="match status" value="1"/>
</dbReference>
<comment type="caution">
    <text evidence="2">The sequence shown here is derived from an EMBL/GenBank/DDBJ whole genome shotgun (WGS) entry which is preliminary data.</text>
</comment>
<dbReference type="AlphaFoldDB" id="A0A9X0A2Z1"/>
<evidence type="ECO:0000256" key="1">
    <source>
        <dbReference type="SAM" id="Phobius"/>
    </source>
</evidence>
<evidence type="ECO:0000313" key="3">
    <source>
        <dbReference type="Proteomes" id="UP001163046"/>
    </source>
</evidence>
<gene>
    <name evidence="2" type="ORF">OS493_015009</name>
</gene>
<dbReference type="InterPro" id="IPR002347">
    <property type="entry name" value="SDR_fam"/>
</dbReference>